<organism evidence="3 4">
    <name type="scientific">Quillaja saponaria</name>
    <name type="common">Soap bark tree</name>
    <dbReference type="NCBI Taxonomy" id="32244"/>
    <lineage>
        <taxon>Eukaryota</taxon>
        <taxon>Viridiplantae</taxon>
        <taxon>Streptophyta</taxon>
        <taxon>Embryophyta</taxon>
        <taxon>Tracheophyta</taxon>
        <taxon>Spermatophyta</taxon>
        <taxon>Magnoliopsida</taxon>
        <taxon>eudicotyledons</taxon>
        <taxon>Gunneridae</taxon>
        <taxon>Pentapetalae</taxon>
        <taxon>rosids</taxon>
        <taxon>fabids</taxon>
        <taxon>Fabales</taxon>
        <taxon>Quillajaceae</taxon>
        <taxon>Quillaja</taxon>
    </lineage>
</organism>
<evidence type="ECO:0000256" key="1">
    <source>
        <dbReference type="SAM" id="Coils"/>
    </source>
</evidence>
<protein>
    <submittedName>
        <fullName evidence="3">Protein OBERON 1-like</fullName>
    </submittedName>
</protein>
<dbReference type="InterPro" id="IPR056034">
    <property type="entry name" value="DUF7615"/>
</dbReference>
<dbReference type="PANTHER" id="PTHR33345:SF6">
    <property type="entry name" value="OS03G0747200 PROTEIN"/>
    <property type="match status" value="1"/>
</dbReference>
<sequence>MDDDLSAGVSDHRSAAMEVIDNESPLDFVSVPKEKVSRSFDHCSDWVKLEDEIDQTLQALRKSQEFEYNMVEERLHEQKNYLQNLYEQLDKEKSELAQSNIIF</sequence>
<accession>A0AAD7LB53</accession>
<dbReference type="Pfam" id="PF24590">
    <property type="entry name" value="DUF7615"/>
    <property type="match status" value="1"/>
</dbReference>
<dbReference type="PANTHER" id="PTHR33345">
    <property type="entry name" value="ADAPTER PROTEIN, PUTATIVE-RELATED"/>
    <property type="match status" value="1"/>
</dbReference>
<feature type="domain" description="DUF7615" evidence="2">
    <location>
        <begin position="45"/>
        <end position="100"/>
    </location>
</feature>
<dbReference type="Proteomes" id="UP001163823">
    <property type="component" value="Chromosome 9"/>
</dbReference>
<dbReference type="EMBL" id="JARAOO010000009">
    <property type="protein sequence ID" value="KAJ7954873.1"/>
    <property type="molecule type" value="Genomic_DNA"/>
</dbReference>
<evidence type="ECO:0000313" key="3">
    <source>
        <dbReference type="EMBL" id="KAJ7954873.1"/>
    </source>
</evidence>
<keyword evidence="4" id="KW-1185">Reference proteome</keyword>
<reference evidence="3" key="1">
    <citation type="journal article" date="2023" name="Science">
        <title>Elucidation of the pathway for biosynthesis of saponin adjuvants from the soapbark tree.</title>
        <authorList>
            <person name="Reed J."/>
            <person name="Orme A."/>
            <person name="El-Demerdash A."/>
            <person name="Owen C."/>
            <person name="Martin L.B.B."/>
            <person name="Misra R.C."/>
            <person name="Kikuchi S."/>
            <person name="Rejzek M."/>
            <person name="Martin A.C."/>
            <person name="Harkess A."/>
            <person name="Leebens-Mack J."/>
            <person name="Louveau T."/>
            <person name="Stephenson M.J."/>
            <person name="Osbourn A."/>
        </authorList>
    </citation>
    <scope>NUCLEOTIDE SEQUENCE</scope>
    <source>
        <strain evidence="3">S10</strain>
    </source>
</reference>
<name>A0AAD7LB53_QUISA</name>
<evidence type="ECO:0000313" key="4">
    <source>
        <dbReference type="Proteomes" id="UP001163823"/>
    </source>
</evidence>
<keyword evidence="1" id="KW-0175">Coiled coil</keyword>
<comment type="caution">
    <text evidence="3">The sequence shown here is derived from an EMBL/GenBank/DDBJ whole genome shotgun (WGS) entry which is preliminary data.</text>
</comment>
<feature type="coiled-coil region" evidence="1">
    <location>
        <begin position="68"/>
        <end position="102"/>
    </location>
</feature>
<evidence type="ECO:0000259" key="2">
    <source>
        <dbReference type="Pfam" id="PF24590"/>
    </source>
</evidence>
<proteinExistence type="predicted"/>
<dbReference type="KEGG" id="qsa:O6P43_021559"/>
<gene>
    <name evidence="3" type="ORF">O6P43_021559</name>
</gene>
<dbReference type="AlphaFoldDB" id="A0AAD7LB53"/>